<dbReference type="PANTHER" id="PTHR33620">
    <property type="entry name" value="UREASE ACCESSORY PROTEIN F"/>
    <property type="match status" value="1"/>
</dbReference>
<dbReference type="GO" id="GO:0005737">
    <property type="term" value="C:cytoplasm"/>
    <property type="evidence" value="ECO:0007669"/>
    <property type="project" value="UniProtKB-SubCell"/>
</dbReference>
<keyword evidence="1 3" id="KW-0996">Nickel insertion</keyword>
<dbReference type="Gene3D" id="1.10.4190.10">
    <property type="entry name" value="Urease accessory protein UreF"/>
    <property type="match status" value="1"/>
</dbReference>
<comment type="function">
    <text evidence="3">Required for maturation of urease via the functional incorporation of the urease nickel metallocenter.</text>
</comment>
<dbReference type="InterPro" id="IPR038277">
    <property type="entry name" value="UreF_sf"/>
</dbReference>
<name>A0A7C3PDW8_9CYAN</name>
<dbReference type="AlphaFoldDB" id="A0A7C3PDW8"/>
<organism evidence="4">
    <name type="scientific">Oscillatoriales cyanobacterium SpSt-418</name>
    <dbReference type="NCBI Taxonomy" id="2282169"/>
    <lineage>
        <taxon>Bacteria</taxon>
        <taxon>Bacillati</taxon>
        <taxon>Cyanobacteriota</taxon>
        <taxon>Cyanophyceae</taxon>
        <taxon>Oscillatoriophycideae</taxon>
        <taxon>Oscillatoriales</taxon>
    </lineage>
</organism>
<comment type="caution">
    <text evidence="4">The sequence shown here is derived from an EMBL/GenBank/DDBJ whole genome shotgun (WGS) entry which is preliminary data.</text>
</comment>
<keyword evidence="2 3" id="KW-0143">Chaperone</keyword>
<dbReference type="EMBL" id="DSRU01000039">
    <property type="protein sequence ID" value="HFM96698.1"/>
    <property type="molecule type" value="Genomic_DNA"/>
</dbReference>
<comment type="similarity">
    <text evidence="3">Belongs to the UreF family.</text>
</comment>
<protein>
    <recommendedName>
        <fullName evidence="3">Urease accessory protein UreF</fullName>
    </recommendedName>
</protein>
<comment type="subcellular location">
    <subcellularLocation>
        <location evidence="3">Cytoplasm</location>
    </subcellularLocation>
</comment>
<accession>A0A7C3PDW8</accession>
<dbReference type="PANTHER" id="PTHR33620:SF1">
    <property type="entry name" value="UREASE ACCESSORY PROTEIN F"/>
    <property type="match status" value="1"/>
</dbReference>
<dbReference type="PIRSF" id="PIRSF009467">
    <property type="entry name" value="Ureas_acces_UreF"/>
    <property type="match status" value="1"/>
</dbReference>
<dbReference type="HAMAP" id="MF_01385">
    <property type="entry name" value="UreF"/>
    <property type="match status" value="1"/>
</dbReference>
<comment type="subunit">
    <text evidence="3">UreD, UreF and UreG form a complex that acts as a GTP-hydrolysis-dependent molecular chaperone, activating the urease apoprotein by helping to assemble the nickel containing metallocenter of UreC. The UreE protein probably delivers the nickel.</text>
</comment>
<evidence type="ECO:0000256" key="3">
    <source>
        <dbReference type="HAMAP-Rule" id="MF_01385"/>
    </source>
</evidence>
<dbReference type="GO" id="GO:0016151">
    <property type="term" value="F:nickel cation binding"/>
    <property type="evidence" value="ECO:0007669"/>
    <property type="project" value="UniProtKB-UniRule"/>
</dbReference>
<dbReference type="InterPro" id="IPR002639">
    <property type="entry name" value="UreF"/>
</dbReference>
<reference evidence="4" key="1">
    <citation type="journal article" date="2020" name="mSystems">
        <title>Genome- and Community-Level Interaction Insights into Carbon Utilization and Element Cycling Functions of Hydrothermarchaeota in Hydrothermal Sediment.</title>
        <authorList>
            <person name="Zhou Z."/>
            <person name="Liu Y."/>
            <person name="Xu W."/>
            <person name="Pan J."/>
            <person name="Luo Z.H."/>
            <person name="Li M."/>
        </authorList>
    </citation>
    <scope>NUCLEOTIDE SEQUENCE [LARGE SCALE GENOMIC DNA]</scope>
    <source>
        <strain evidence="4">SpSt-418</strain>
    </source>
</reference>
<gene>
    <name evidence="3" type="primary">ureF</name>
    <name evidence="4" type="ORF">ENR64_02830</name>
</gene>
<keyword evidence="3" id="KW-0963">Cytoplasm</keyword>
<dbReference type="Pfam" id="PF01730">
    <property type="entry name" value="UreF"/>
    <property type="match status" value="1"/>
</dbReference>
<evidence type="ECO:0000313" key="4">
    <source>
        <dbReference type="EMBL" id="HFM96698.1"/>
    </source>
</evidence>
<proteinExistence type="inferred from homology"/>
<sequence>MNDDSALLRLFQLTSPALPVGAYSYSEGLEYLVHQGQLPNAAALQEWLHDELMLGAIRMDAAVMVRAYQAIQAQDWETVLRWNRWLSATREAEELRLQNWQMGRSLLRLLEGLTPDPALPQSFPPSLIETLLKEGCNFAIAYAVIATSWQITGFVTLLGYLHSWAANQISAGIKLIPLGQTAGQQLLLDLNPSVHQAALQIWDLPDDSLESCSWGLTLAAMGHETQYSRLFRS</sequence>
<evidence type="ECO:0000256" key="1">
    <source>
        <dbReference type="ARBA" id="ARBA00022988"/>
    </source>
</evidence>
<evidence type="ECO:0000256" key="2">
    <source>
        <dbReference type="ARBA" id="ARBA00023186"/>
    </source>
</evidence>